<evidence type="ECO:0000313" key="3">
    <source>
        <dbReference type="EnsemblMetazoa" id="ISCW011152-PA"/>
    </source>
</evidence>
<keyword evidence="1" id="KW-1133">Transmembrane helix</keyword>
<keyword evidence="1" id="KW-0812">Transmembrane</keyword>
<dbReference type="InParanoid" id="B7Q800"/>
<evidence type="ECO:0000313" key="4">
    <source>
        <dbReference type="Proteomes" id="UP000001555"/>
    </source>
</evidence>
<dbReference type="PaxDb" id="6945-B7Q800"/>
<organism>
    <name type="scientific">Ixodes scapularis</name>
    <name type="common">Black-legged tick</name>
    <name type="synonym">Deer tick</name>
    <dbReference type="NCBI Taxonomy" id="6945"/>
    <lineage>
        <taxon>Eukaryota</taxon>
        <taxon>Metazoa</taxon>
        <taxon>Ecdysozoa</taxon>
        <taxon>Arthropoda</taxon>
        <taxon>Chelicerata</taxon>
        <taxon>Arachnida</taxon>
        <taxon>Acari</taxon>
        <taxon>Parasitiformes</taxon>
        <taxon>Ixodida</taxon>
        <taxon>Ixodoidea</taxon>
        <taxon>Ixodidae</taxon>
        <taxon>Ixodinae</taxon>
        <taxon>Ixodes</taxon>
    </lineage>
</organism>
<name>B7Q800_IXOSC</name>
<gene>
    <name evidence="2" type="ORF">IscW_ISCW011152</name>
</gene>
<evidence type="ECO:0000256" key="1">
    <source>
        <dbReference type="SAM" id="Phobius"/>
    </source>
</evidence>
<reference evidence="3" key="2">
    <citation type="submission" date="2020-05" db="UniProtKB">
        <authorList>
            <consortium name="EnsemblMetazoa"/>
        </authorList>
    </citation>
    <scope>IDENTIFICATION</scope>
    <source>
        <strain evidence="3">wikel</strain>
    </source>
</reference>
<feature type="transmembrane region" description="Helical" evidence="1">
    <location>
        <begin position="84"/>
        <end position="103"/>
    </location>
</feature>
<proteinExistence type="predicted"/>
<dbReference type="VEuPathDB" id="VectorBase:ISCI011152"/>
<sequence>SSTRRRKTTTAGRTAVSAPSVWPCVAGAVVTECPRMECREKKKTTSELPQRKVSSVCGLCNFKPGPVSLNGLVQNYVRVRVRNALLCVHGLLRDAVVIFFFFFKNVGLGVIF</sequence>
<protein>
    <submittedName>
        <fullName evidence="2 3">Uncharacterized protein</fullName>
    </submittedName>
</protein>
<dbReference type="EMBL" id="ABJB010603547">
    <property type="status" value="NOT_ANNOTATED_CDS"/>
    <property type="molecule type" value="Genomic_DNA"/>
</dbReference>
<feature type="non-terminal residue" evidence="2">
    <location>
        <position position="1"/>
    </location>
</feature>
<keyword evidence="4" id="KW-1185">Reference proteome</keyword>
<dbReference type="AlphaFoldDB" id="B7Q800"/>
<dbReference type="EMBL" id="DS879518">
    <property type="protein sequence ID" value="EEC14972.1"/>
    <property type="molecule type" value="Genomic_DNA"/>
</dbReference>
<accession>B7Q800</accession>
<reference evidence="2 4" key="1">
    <citation type="submission" date="2008-03" db="EMBL/GenBank/DDBJ databases">
        <title>Annotation of Ixodes scapularis.</title>
        <authorList>
            <consortium name="Ixodes scapularis Genome Project Consortium"/>
            <person name="Caler E."/>
            <person name="Hannick L.I."/>
            <person name="Bidwell S."/>
            <person name="Joardar V."/>
            <person name="Thiagarajan M."/>
            <person name="Amedeo P."/>
            <person name="Galinsky K.J."/>
            <person name="Schobel S."/>
            <person name="Inman J."/>
            <person name="Hostetler J."/>
            <person name="Miller J."/>
            <person name="Hammond M."/>
            <person name="Megy K."/>
            <person name="Lawson D."/>
            <person name="Kodira C."/>
            <person name="Sutton G."/>
            <person name="Meyer J."/>
            <person name="Hill C.A."/>
            <person name="Birren B."/>
            <person name="Nene V."/>
            <person name="Collins F."/>
            <person name="Alarcon-Chaidez F."/>
            <person name="Wikel S."/>
            <person name="Strausberg R."/>
        </authorList>
    </citation>
    <scope>NUCLEOTIDE SEQUENCE [LARGE SCALE GENOMIC DNA]</scope>
    <source>
        <strain evidence="4">Wikel</strain>
        <strain evidence="2">Wikel colony</strain>
    </source>
</reference>
<dbReference type="EnsemblMetazoa" id="ISCW011152-RA">
    <property type="protein sequence ID" value="ISCW011152-PA"/>
    <property type="gene ID" value="ISCW011152"/>
</dbReference>
<evidence type="ECO:0000313" key="2">
    <source>
        <dbReference type="EMBL" id="EEC14972.1"/>
    </source>
</evidence>
<dbReference type="VEuPathDB" id="VectorBase:ISCW011152"/>
<dbReference type="Proteomes" id="UP000001555">
    <property type="component" value="Unassembled WGS sequence"/>
</dbReference>
<keyword evidence="1" id="KW-0472">Membrane</keyword>
<dbReference type="HOGENOM" id="CLU_2152034_0_0_1"/>